<reference evidence="1 2" key="1">
    <citation type="submission" date="2024-05" db="EMBL/GenBank/DDBJ databases">
        <authorList>
            <person name="Duchaud E."/>
        </authorList>
    </citation>
    <scope>NUCLEOTIDE SEQUENCE [LARGE SCALE GENOMIC DNA]</scope>
    <source>
        <strain evidence="1">Ena-SAMPLE-TAB-13-05-2024-13:56:06:370-140308</strain>
    </source>
</reference>
<evidence type="ECO:0000313" key="2">
    <source>
        <dbReference type="Proteomes" id="UP001497527"/>
    </source>
</evidence>
<dbReference type="InterPro" id="IPR052707">
    <property type="entry name" value="OsmC_Ohr_Peroxiredoxin"/>
</dbReference>
<dbReference type="Proteomes" id="UP001497527">
    <property type="component" value="Unassembled WGS sequence"/>
</dbReference>
<name>A0ABP1F2D3_9FLAO</name>
<sequence length="157" mass="17355">MKKDFNYTATVIWTGNNGKGTLNYNSYERSYTMNINNKPPILGSSDAAFKGDGTKHNPEELLITAIASCHMLWYLHLCSEENVIITAYQDGVSGVMKIDANGKGSFSKVILNPTVTVLEASMKEKAIALHQKANEYCFIANSVNFTIEHNPICIDKS</sequence>
<keyword evidence="2" id="KW-1185">Reference proteome</keyword>
<proteinExistence type="predicted"/>
<gene>
    <name evidence="1" type="ORF">T190423A01A_20161</name>
</gene>
<evidence type="ECO:0000313" key="1">
    <source>
        <dbReference type="EMBL" id="CAL2102410.1"/>
    </source>
</evidence>
<dbReference type="RefSeq" id="WP_348715655.1">
    <property type="nucleotide sequence ID" value="NZ_CAXJIO010000011.1"/>
</dbReference>
<organism evidence="1 2">
    <name type="scientific">Tenacibaculum polynesiense</name>
    <dbReference type="NCBI Taxonomy" id="3137857"/>
    <lineage>
        <taxon>Bacteria</taxon>
        <taxon>Pseudomonadati</taxon>
        <taxon>Bacteroidota</taxon>
        <taxon>Flavobacteriia</taxon>
        <taxon>Flavobacteriales</taxon>
        <taxon>Flavobacteriaceae</taxon>
        <taxon>Tenacibaculum</taxon>
    </lineage>
</organism>
<comment type="caution">
    <text evidence="1">The sequence shown here is derived from an EMBL/GenBank/DDBJ whole genome shotgun (WGS) entry which is preliminary data.</text>
</comment>
<dbReference type="InterPro" id="IPR036102">
    <property type="entry name" value="OsmC/Ohrsf"/>
</dbReference>
<dbReference type="Gene3D" id="3.30.300.20">
    <property type="match status" value="1"/>
</dbReference>
<dbReference type="PANTHER" id="PTHR42830">
    <property type="entry name" value="OSMOTICALLY INDUCIBLE FAMILY PROTEIN"/>
    <property type="match status" value="1"/>
</dbReference>
<protein>
    <submittedName>
        <fullName evidence="1">OsmC family peroxiredoxin</fullName>
    </submittedName>
</protein>
<dbReference type="PANTHER" id="PTHR42830:SF2">
    <property type="entry name" value="OSMC_OHR FAMILY PROTEIN"/>
    <property type="match status" value="1"/>
</dbReference>
<dbReference type="SUPFAM" id="SSF82784">
    <property type="entry name" value="OsmC-like"/>
    <property type="match status" value="1"/>
</dbReference>
<dbReference type="InterPro" id="IPR003718">
    <property type="entry name" value="OsmC/Ohr_fam"/>
</dbReference>
<dbReference type="Pfam" id="PF02566">
    <property type="entry name" value="OsmC"/>
    <property type="match status" value="1"/>
</dbReference>
<accession>A0ABP1F2D3</accession>
<dbReference type="InterPro" id="IPR015946">
    <property type="entry name" value="KH_dom-like_a/b"/>
</dbReference>
<dbReference type="EMBL" id="CAXJIO010000011">
    <property type="protein sequence ID" value="CAL2102410.1"/>
    <property type="molecule type" value="Genomic_DNA"/>
</dbReference>